<dbReference type="AlphaFoldDB" id="A0A1V6LY04"/>
<keyword evidence="6" id="KW-0234">DNA repair</keyword>
<comment type="function">
    <text evidence="6">DNA repair enzyme involved in the repair of deaminated bases. Selectively cleaves double-stranded DNA at the second phosphodiester bond 3' to a deoxyinosine leaving behind the intact lesion on the nicked DNA.</text>
</comment>
<evidence type="ECO:0000256" key="6">
    <source>
        <dbReference type="HAMAP-Rule" id="MF_00801"/>
    </source>
</evidence>
<reference evidence="7 8" key="1">
    <citation type="journal article" date="2016" name="Genome Announc.">
        <title>Draft Genome Sequence of the Anaerobic Ammonium-Oxidizing Bacterium 'Candidatus Brocadia sp. 40'.</title>
        <authorList>
            <person name="Ali M."/>
            <person name="Haroon M.F."/>
            <person name="Narita Y."/>
            <person name="Zhang L."/>
            <person name="Rangel Shaw D."/>
            <person name="Okabe S."/>
            <person name="Saikaly P.E."/>
        </authorList>
    </citation>
    <scope>NUCLEOTIDE SEQUENCE [LARGE SCALE GENOMIC DNA]</scope>
    <source>
        <strain evidence="7 8">40</strain>
    </source>
</reference>
<keyword evidence="6" id="KW-0479">Metal-binding</keyword>
<dbReference type="CDD" id="cd06559">
    <property type="entry name" value="Endonuclease_V"/>
    <property type="match status" value="1"/>
</dbReference>
<evidence type="ECO:0000256" key="4">
    <source>
        <dbReference type="ARBA" id="ARBA00022759"/>
    </source>
</evidence>
<name>A0A1V6LY04_9BACT</name>
<comment type="caution">
    <text evidence="7">The sequence shown here is derived from an EMBL/GenBank/DDBJ whole genome shotgun (WGS) entry which is preliminary data.</text>
</comment>
<protein>
    <recommendedName>
        <fullName evidence="6">Endonuclease V</fullName>
        <ecNumber evidence="6">3.1.21.7</ecNumber>
    </recommendedName>
    <alternativeName>
        <fullName evidence="6">Deoxyinosine 3'endonuclease</fullName>
    </alternativeName>
    <alternativeName>
        <fullName evidence="6">Deoxyribonuclease V</fullName>
        <shortName evidence="6">DNase V</shortName>
    </alternativeName>
</protein>
<comment type="subcellular location">
    <subcellularLocation>
        <location evidence="1 6">Cytoplasm</location>
    </subcellularLocation>
</comment>
<dbReference type="Pfam" id="PF04493">
    <property type="entry name" value="Endonuclease_5"/>
    <property type="match status" value="1"/>
</dbReference>
<dbReference type="RefSeq" id="WP_070067755.1">
    <property type="nucleotide sequence ID" value="NZ_MJUW02000108.1"/>
</dbReference>
<dbReference type="GO" id="GO:0005737">
    <property type="term" value="C:cytoplasm"/>
    <property type="evidence" value="ECO:0007669"/>
    <property type="project" value="UniProtKB-SubCell"/>
</dbReference>
<feature type="binding site" evidence="6">
    <location>
        <position position="112"/>
    </location>
    <ligand>
        <name>Mg(2+)</name>
        <dbReference type="ChEBI" id="CHEBI:18420"/>
    </ligand>
</feature>
<dbReference type="InterPro" id="IPR007581">
    <property type="entry name" value="Endonuclease-V"/>
</dbReference>
<dbReference type="Proteomes" id="UP000242219">
    <property type="component" value="Unassembled WGS sequence"/>
</dbReference>
<evidence type="ECO:0000313" key="7">
    <source>
        <dbReference type="EMBL" id="OQD45011.1"/>
    </source>
</evidence>
<gene>
    <name evidence="6" type="primary">nfi</name>
    <name evidence="7" type="ORF">BIY37_10395</name>
</gene>
<keyword evidence="6" id="KW-0460">Magnesium</keyword>
<organism evidence="7 8">
    <name type="scientific">Candidatus Brocadia sapporoensis</name>
    <dbReference type="NCBI Taxonomy" id="392547"/>
    <lineage>
        <taxon>Bacteria</taxon>
        <taxon>Pseudomonadati</taxon>
        <taxon>Planctomycetota</taxon>
        <taxon>Candidatus Brocadiia</taxon>
        <taxon>Candidatus Brocadiales</taxon>
        <taxon>Candidatus Brocadiaceae</taxon>
        <taxon>Candidatus Brocadia</taxon>
    </lineage>
</organism>
<dbReference type="PANTHER" id="PTHR28511:SF1">
    <property type="entry name" value="ENDONUCLEASE V"/>
    <property type="match status" value="1"/>
</dbReference>
<dbReference type="GO" id="GO:0016891">
    <property type="term" value="F:RNA endonuclease activity producing 5'-phosphomonoesters, hydrolytic mechanism"/>
    <property type="evidence" value="ECO:0007669"/>
    <property type="project" value="TreeGrafter"/>
</dbReference>
<sequence length="227" mass="25476">MEFNQLHSWRLGYKKAIKVQEALREQLILKRIAGKISTVAGADVSYDKHCDFFFAGVVVYKLGKRLVKIEETTAFGRMRFPYIPGLLSFREAPILLKAFKKLKTDPDVILFDGQGIAHPRHFGLASHMGLILDRRAIGCAKSRLVGEFQCVKNIAGAYSKLFFKDKVVGAALRTKVNTNPIFISPGHKINLTLAIRIALATCDGYRIPEPVRQAHLLVNKARKEQSK</sequence>
<keyword evidence="2 6" id="KW-0963">Cytoplasm</keyword>
<keyword evidence="4 6" id="KW-0255">Endonuclease</keyword>
<dbReference type="EMBL" id="MJUW02000108">
    <property type="protein sequence ID" value="OQD45011.1"/>
    <property type="molecule type" value="Genomic_DNA"/>
</dbReference>
<dbReference type="GO" id="GO:0000287">
    <property type="term" value="F:magnesium ion binding"/>
    <property type="evidence" value="ECO:0007669"/>
    <property type="project" value="UniProtKB-UniRule"/>
</dbReference>
<evidence type="ECO:0000256" key="1">
    <source>
        <dbReference type="ARBA" id="ARBA00004496"/>
    </source>
</evidence>
<keyword evidence="6" id="KW-0227">DNA damage</keyword>
<dbReference type="PANTHER" id="PTHR28511">
    <property type="entry name" value="ENDONUCLEASE V"/>
    <property type="match status" value="1"/>
</dbReference>
<keyword evidence="3 6" id="KW-0540">Nuclease</keyword>
<dbReference type="GO" id="GO:0006281">
    <property type="term" value="P:DNA repair"/>
    <property type="evidence" value="ECO:0007669"/>
    <property type="project" value="UniProtKB-UniRule"/>
</dbReference>
<feature type="binding site" evidence="6">
    <location>
        <position position="43"/>
    </location>
    <ligand>
        <name>Mg(2+)</name>
        <dbReference type="ChEBI" id="CHEBI:18420"/>
    </ligand>
</feature>
<feature type="site" description="Interaction with target DNA" evidence="6">
    <location>
        <position position="82"/>
    </location>
</feature>
<evidence type="ECO:0000313" key="8">
    <source>
        <dbReference type="Proteomes" id="UP000242219"/>
    </source>
</evidence>
<evidence type="ECO:0000256" key="5">
    <source>
        <dbReference type="ARBA" id="ARBA00022801"/>
    </source>
</evidence>
<dbReference type="Gene3D" id="3.30.2170.10">
    <property type="entry name" value="archaeoglobus fulgidus dsm 4304 superfamily"/>
    <property type="match status" value="1"/>
</dbReference>
<evidence type="ECO:0000256" key="3">
    <source>
        <dbReference type="ARBA" id="ARBA00022722"/>
    </source>
</evidence>
<dbReference type="HAMAP" id="MF_00801">
    <property type="entry name" value="Endonuclease_5"/>
    <property type="match status" value="1"/>
</dbReference>
<dbReference type="GO" id="GO:0003727">
    <property type="term" value="F:single-stranded RNA binding"/>
    <property type="evidence" value="ECO:0007669"/>
    <property type="project" value="TreeGrafter"/>
</dbReference>
<dbReference type="EC" id="3.1.21.7" evidence="6"/>
<accession>A0A1V6LY04</accession>
<comment type="cofactor">
    <cofactor evidence="6">
        <name>Mg(2+)</name>
        <dbReference type="ChEBI" id="CHEBI:18420"/>
    </cofactor>
</comment>
<keyword evidence="5 6" id="KW-0378">Hydrolase</keyword>
<comment type="similarity">
    <text evidence="6">Belongs to the endonuclease V family.</text>
</comment>
<keyword evidence="8" id="KW-1185">Reference proteome</keyword>
<proteinExistence type="inferred from homology"/>
<dbReference type="GO" id="GO:0043737">
    <property type="term" value="F:deoxyribonuclease V activity"/>
    <property type="evidence" value="ECO:0007669"/>
    <property type="project" value="UniProtKB-UniRule"/>
</dbReference>
<evidence type="ECO:0000256" key="2">
    <source>
        <dbReference type="ARBA" id="ARBA00022490"/>
    </source>
</evidence>
<comment type="catalytic activity">
    <reaction evidence="6">
        <text>Endonucleolytic cleavage at apurinic or apyrimidinic sites to products with a 5'-phosphate.</text>
        <dbReference type="EC" id="3.1.21.7"/>
    </reaction>
</comment>